<dbReference type="Proteomes" id="UP000006794">
    <property type="component" value="Chromosome"/>
</dbReference>
<dbReference type="STRING" id="797210.Halxa_1114"/>
<sequence length="36" mass="4196">MRIGGPTRQRSDFRTCSSLTVTVLFTYHLVRLQNKL</sequence>
<reference evidence="1 2" key="1">
    <citation type="journal article" date="2012" name="Stand. Genomic Sci.">
        <title>Complete genome sequence of Halopiger xanaduensis type strain (SH-6(T)).</title>
        <authorList>
            <person name="Anderson I."/>
            <person name="Tindall B.J."/>
            <person name="Rohde M."/>
            <person name="Lucas S."/>
            <person name="Han J."/>
            <person name="Lapidus A."/>
            <person name="Cheng J.F."/>
            <person name="Goodwin L."/>
            <person name="Pitluck S."/>
            <person name="Peters L."/>
            <person name="Pati A."/>
            <person name="Mikhailova N."/>
            <person name="Pagani I."/>
            <person name="Teshima H."/>
            <person name="Han C."/>
            <person name="Tapia R."/>
            <person name="Land M."/>
            <person name="Woyke T."/>
            <person name="Klenk H.P."/>
            <person name="Kyrpides N."/>
            <person name="Ivanova N."/>
        </authorList>
    </citation>
    <scope>NUCLEOTIDE SEQUENCE [LARGE SCALE GENOMIC DNA]</scope>
    <source>
        <strain evidence="2">DSM 18323 / JCM 14033 / SH-6</strain>
    </source>
</reference>
<dbReference type="HOGENOM" id="CLU_3353893_0_0_2"/>
<proteinExistence type="predicted"/>
<dbReference type="KEGG" id="hxa:Halxa_1114"/>
<keyword evidence="2" id="KW-1185">Reference proteome</keyword>
<accession>F8D9X1</accession>
<protein>
    <submittedName>
        <fullName evidence="1">Uncharacterized protein</fullName>
    </submittedName>
</protein>
<organism evidence="1 2">
    <name type="scientific">Halopiger xanaduensis (strain DSM 18323 / JCM 14033 / SH-6)</name>
    <dbReference type="NCBI Taxonomy" id="797210"/>
    <lineage>
        <taxon>Archaea</taxon>
        <taxon>Methanobacteriati</taxon>
        <taxon>Methanobacteriota</taxon>
        <taxon>Stenosarchaea group</taxon>
        <taxon>Halobacteria</taxon>
        <taxon>Halobacteriales</taxon>
        <taxon>Natrialbaceae</taxon>
        <taxon>Halopiger</taxon>
    </lineage>
</organism>
<dbReference type="EMBL" id="CP002839">
    <property type="protein sequence ID" value="AEH35748.1"/>
    <property type="molecule type" value="Genomic_DNA"/>
</dbReference>
<name>F8D9X1_HALXS</name>
<gene>
    <name evidence="1" type="ordered locus">Halxa_1114</name>
</gene>
<evidence type="ECO:0000313" key="1">
    <source>
        <dbReference type="EMBL" id="AEH35748.1"/>
    </source>
</evidence>
<evidence type="ECO:0000313" key="2">
    <source>
        <dbReference type="Proteomes" id="UP000006794"/>
    </source>
</evidence>
<dbReference type="AlphaFoldDB" id="F8D9X1"/>